<evidence type="ECO:0000256" key="1">
    <source>
        <dbReference type="ARBA" id="ARBA00004613"/>
    </source>
</evidence>
<gene>
    <name evidence="5" type="ORF">KB13_26</name>
</gene>
<accession>B6BVR5</accession>
<dbReference type="Pfam" id="PF12951">
    <property type="entry name" value="PATR"/>
    <property type="match status" value="7"/>
</dbReference>
<dbReference type="Gene3D" id="2.160.20.10">
    <property type="entry name" value="Single-stranded right-handed beta-helix, Pectin lyase-like"/>
    <property type="match status" value="2"/>
</dbReference>
<dbReference type="EMBL" id="DS995299">
    <property type="protein sequence ID" value="EDZ63895.1"/>
    <property type="molecule type" value="Genomic_DNA"/>
</dbReference>
<dbReference type="SMART" id="SM00912">
    <property type="entry name" value="Haemagg_act"/>
    <property type="match status" value="1"/>
</dbReference>
<dbReference type="Pfam" id="PF18676">
    <property type="entry name" value="MBG_2"/>
    <property type="match status" value="1"/>
</dbReference>
<dbReference type="STRING" id="314607.KB13_26"/>
<dbReference type="InterPro" id="IPR011050">
    <property type="entry name" value="Pectin_lyase_fold/virulence"/>
</dbReference>
<dbReference type="InterPro" id="IPR041248">
    <property type="entry name" value="YDG"/>
</dbReference>
<dbReference type="Pfam" id="PF18657">
    <property type="entry name" value="YDG"/>
    <property type="match status" value="14"/>
</dbReference>
<evidence type="ECO:0000256" key="2">
    <source>
        <dbReference type="ARBA" id="ARBA00022525"/>
    </source>
</evidence>
<dbReference type="eggNOG" id="COG2911">
    <property type="taxonomic scope" value="Bacteria"/>
</dbReference>
<comment type="subcellular location">
    <subcellularLocation>
        <location evidence="1">Secreted</location>
    </subcellularLocation>
</comment>
<dbReference type="Proteomes" id="UP000004188">
    <property type="component" value="Unassembled WGS sequence"/>
</dbReference>
<dbReference type="NCBIfam" id="TIGR01901">
    <property type="entry name" value="adhes_NPXG"/>
    <property type="match status" value="1"/>
</dbReference>
<protein>
    <submittedName>
        <fullName evidence="5">Hemagglutination activity domain protein</fullName>
    </submittedName>
</protein>
<dbReference type="InterPro" id="IPR050909">
    <property type="entry name" value="Bact_Autotransporter_VF"/>
</dbReference>
<keyword evidence="3" id="KW-0732">Signal</keyword>
<dbReference type="PANTHER" id="PTHR12338">
    <property type="entry name" value="AUTOTRANSPORTER"/>
    <property type="match status" value="1"/>
</dbReference>
<dbReference type="Gene3D" id="2.160.20.20">
    <property type="match status" value="1"/>
</dbReference>
<keyword evidence="6" id="KW-1185">Reference proteome</keyword>
<reference evidence="6" key="1">
    <citation type="journal article" date="2012" name="Stand. Genomic Sci.">
        <title>Genome sequence of strain HIMB624, a cultured representative from the OM43 clade of marine Betaproteobacteria.</title>
        <authorList>
            <person name="Huggett M.J."/>
            <person name="Hayakawa D.H."/>
            <person name="Rappe M.S."/>
        </authorList>
    </citation>
    <scope>NUCLEOTIDE SEQUENCE [LARGE SCALE GENOMIC DNA]</scope>
    <source>
        <strain evidence="6">KB13</strain>
    </source>
</reference>
<proteinExistence type="predicted"/>
<sequence>MLRKENKQSVQHSIHQIFGKNLTRLLALSLFSLNTLADISSNELPQGADIVSGDITINSNDNVMNIDQDSQQGIIDWQTFNVGSDATVNFNQPDSSASTLNRVVTDNASQIYGNINANGQVLLVNSSGVYISENGRVETGGIVATTQEINNQEYLDNPDRIILRETDQSGSIENHGTVIANEAYVAMLAPEVRNEGLITANMGEVVLASGREIILSFNDGQITDVITTPSLLNSLIENKLAIEAAGGKVILSATAMNQINGGLINQAGSINVGSTETVAVNEGGRIYLTSNEVVFDGGSQTLANADTQGGEIEVAANDITIEEDARIEASATLNGDGGGIELVAENEVTIDGVIKADGADEGVGGEILTQGEQVILEDNAQISAKSGENAPIIQENNIKILENAEIVAQNSNQGNWRIVSAASVWTQTHASVIELALLNANVSETVNADLCVTNCSSDQVGDLMIGDDITLNSRSTTLTQLELTASDYLSLQGTISDEHQNLILEATGFNGLSLGTVADITANQVSFRSGDQLDVLGSITATGNENTNPLANFIGANMAMAGLIQTSNQTRLGRIVMTALNQINLRPESRVLANGDEGGRILINARHLDVDGFIQSNGGTGRGGTITLDIEKTVDMNQAWIESNGFDAGGTIKIQVRDGPLNMDSTRIQTNASNGRGGTILISGREHTRIISSHIETKGTSQGGEIYLGYDQDNQRIPFSKYLYISKNTIVDARNFNNTNGGFVETSGHVVNILATINVGRGGMWLIDPFDVTISNTASGDSYSATFDPTQTTVLNASSIEGSLNSGTDVSITTGSATANTLTVDYAIQYKGAGGATLTLTGGTIDINESISGDGVSLNLILNGATIDIDNSISLLGGTLTINNSSSGDIDSGSTISAGSIVKNGVGSFTINSTSTMTSSSTINAGTLIATANAFGDEDVVVNTGGTFEIQGFAYSGKGTIILNGGTLSGTSTTASITNDGEVVLQANSILDVASGTTFTNNANFGDAGNNYGITKNGAGTFIFSPPTSTANRFNGDLVINAGEFQMTEAIGHSGTSYNSGAGIRHTYTGDITVASGATLNINLDQNKTSQDGDPYAGIWFGSDPNFISISGAGSITANATSYSFSFDANWTNYSGVYTANDTTYFVFRTGSDQTTAMSIQGNETIYVYGSNNVTFTSSSHTFSRLSFDDLFGNFSATFTGAINCGSECNDWMEVDTGVTLIFDSSNDFEISRIAPNGSNNAGTIYKRGTGTVSQLVAGAGAYFDGTLNIEAGTWSVGTNGGLGSGSTVNVSSGATINFAGVTHNRSLTLNSSGNYSNTGGDSSFNQNIALGANTTIDVASGTTLTLSGIVSGGYSVTKSGAGTLVMSANNTFTHGLNVDAGTVSVTATQFGLVNNSNFALVIANGATFSAGGHDIFANNQTQILSTVEIQSGGTMTNGGNYFNRLGNLTLSGGTLTSTGGITTNALSPSVAWTLSDTVTATADSTISGSAEIFNGQGGNGVSFSVSDGATLTVSAPLIDGDDSTWSGTGLATGFSKTGLGTLLLSGTNEISSTIAINAGTLEISGTIHTLGESSTDSYVTFSQAITNSGALVLSQDTVNQRLTGVISGTGTLTQQGDNIVMLYATNTYSGNTTISSGTLKLGNYTTTGSIDNSSIINNANLSIDRTTSATIASDISGTGTVNIIYRLEELIDWGSSDSLLSTYEVIATNATVLDILNRISGGQVHGTSILDGVQTTSGAGVYEKTYDADNETASMWFRWNSGSNYTKQVNILLRQNGTNVEASSTTRQWFNTPSSNYHRLDEGDVLTSPSGTSTQISTSNSTAGYGVRSIDLNVKISFSGNLTYTGATNLHENDVDQSGSGSAYWRTFYKDTVEFTNTGDIGAVSNAGNLAVASDASFEIGGIISGIGTVRKSGSGTLTLSAVNTFTNDIHITGGTLSVTGQLESGTYDGLITNAGTLSIATDSNQTLSGVISGSGSLTKSGSGTLTLSGTNTFNGTVTISTGILAISNASALGTTSGKTTVSDGATLQISGGITVAENMYVNGSGVSSNGAVYFLSGNNTYSGAIVLLSNTTMTSAAGNQTVSGTMNGAYDLTITAAGNWTQSAAIGGSSALADYSLTASSGNVSTNSITANGSINIFGIDVSQTYGSSITAGSNEDIIISATGDYTIAYSSASNALVTSGTGRWIVYAADDENSNFGDSTNGYLNSNNTPLWGATYSTLAPSSVPSGNRYVFAETSSQTVTFTTTSETITYAGSYDLSDNYEITTSGVAGLANVYDTTSSGSQITLETAYSSNPTLTVSANSASNSTSGNLEAGSYTLGISVAGGTIRSGYTLATSETGSITVNQKALTVSGITAANKTYDGDNTATIDTSSAAFAGLVASDVVSVTATGTFSDANVGTGKTVTLSETMGGTDINNYSVTAQGSTTADITAKTLTATADAADKTYDGTATATVTLTLSGVVGSDSVSSTNGATFSQSDVGTGLTATVNSITLTGDDAGNYTISSGQTDTAAITAKTLTATADAADKTYDGTTTATVTLTLSGVVGSDSVSSTNGATFSQSDVGTGLTATVNSITLTGDDAGNYTISSGQTDTAAITAKALTYTVDASDKTYDGTDAATVTITLSGLVGAETLTTSETSTFAQTTVGTGITVTVDSISLVDGTGDADNYSISSGQTDTAAITAKTLTATADAADKTYDGTTTATVTLTLSGVVGSDSVSSTNGATFSQSDVGTGLTATVNSITLTGDDAGNYTISSGQTDTADITQKALTISGITASNKTYDGDNTATIDYSSAVFTGLVSGDTVTVTATGTFSDENVGTGKTVTLSETTGGADEGNYSITTQGTTTANITAKSLTVSGITADDKTYDGTTTATVNTDSASFTGLVDGDSVSIDTSGVTATFAQSDVGTNISVTLSGLSLTGDDASNYSSTLPSGTTADITAKTLTATADAADKTYDGTATATVTLTLSGVVGSDSVSSTNGATFSQSDVGTGLTATVNSITLTGDDAGNYTISSGQTDTAAITAKTLTATADAADKTYDGTTTATVTLTLSGVVGSDSVSSTNGATFSQSDVGTGLTATVNSITLTGDDAGNYTISSGQTDTAAITAKALTYTVDASDKTYDGTDAATVTITLSGLVGAETLTTSETSTFAQTTVGTGITVTVDSISLVDGTGDADNYSISSGQTDTAAITAKTLTATADAADKTYDGTTTATVTLTLSGVVGSDSVSSTNGATFSQSDVGTGLTATVNSITLTGDDAGNYTISSGQTDTADITQKALGYTVDASNKTYDGTDAATVTLTLNRLVTGETLTATAIATFDSANVGTRTATVNSITLADGTGDADNYSISTGGTDSASITQKALTYTVDANDKTYDGTRSATATLSLSGLVGSETLDVTNTATFANATAGDDKTVTVTSVNLADGTNGGLAANYSISSGETTTATINKATLNVAPLDDAKFVGEADPAGYNGVIYNGFISGESSSDLGGSTTISRNAGETAGDYTLSLTQALTSDNYTINYGTGTFTIAATTAILVDLVQINTLYYGSDPTYGSGQSHTVSARDIDGALTVTMSGQEATITKSGVNVAVAPLVPNAATTSTAGYYEVGGYNYSVDTADANYSLADGYSIIVDSGEYNITPLEIDVNATVTVGGLTKTYDGNANISGLTTTISSSPVKTGDDVTFAATGTFDSRHVGTSKTVSISMAISGDDANNYSLSNNSISSNTGTITQLNSVTWLGSAGDGLWATASNWANGAIPDQNNVATVIIPDGSTVNYQYDVLGQIGSAITNNGDLTLSGTTDFTFSNDVAGDGTIIFDADQVGDTLTLSGTSTMTGTVNIQEHTAIIAASNALGTATLRANDGYFSVSSGVTLNQLTTAGQINLTSDLNTNGDVVFGGNLVIAGGNGTDANNLDPLEINSNNNDITFNGTVTAGSASKANFRSLTINAGTGEVNINDRFGYAFNGVTYSNLTSTNLWQLNVTAAAINLRADVMTFERQNYNGAMFVGDNGTNGLTRTLLSVDPEVIINGTVDDLDPNTSHTLVTKAVSLNTDTPVVNVTGEVGATNPLVNWIAETGRQNTAEEWGNITTGTSGTLTYQGDAISGGAQTLAASEQSGYVAPTNTTTDSTAQNAGSIAGRFKQAYRNIVSNTTEKFREIRQKTMIGIGVKILDDKRDCDASGANDCKSTITIRGMLDQLIRKLWIRFA</sequence>
<dbReference type="HOGENOM" id="CLU_223850_0_0_4"/>
<name>B6BVR5_9PROT</name>
<dbReference type="InterPro" id="IPR012332">
    <property type="entry name" value="Autotransporter_pectin_lyase_C"/>
</dbReference>
<keyword evidence="2" id="KW-0964">Secreted</keyword>
<dbReference type="GO" id="GO:0005576">
    <property type="term" value="C:extracellular region"/>
    <property type="evidence" value="ECO:0007669"/>
    <property type="project" value="UniProtKB-SubCell"/>
</dbReference>
<evidence type="ECO:0000256" key="3">
    <source>
        <dbReference type="ARBA" id="ARBA00022729"/>
    </source>
</evidence>
<dbReference type="eggNOG" id="COG3210">
    <property type="taxonomic scope" value="Bacteria"/>
</dbReference>
<organism evidence="5 6">
    <name type="scientific">beta proteobacterium KB13</name>
    <dbReference type="NCBI Taxonomy" id="314607"/>
    <lineage>
        <taxon>Bacteria</taxon>
        <taxon>Pseudomonadati</taxon>
        <taxon>Pseudomonadota</taxon>
        <taxon>Betaproteobacteria</taxon>
        <taxon>Nitrosomonadales</taxon>
        <taxon>OM43 clade</taxon>
    </lineage>
</organism>
<dbReference type="SUPFAM" id="SSF51126">
    <property type="entry name" value="Pectin lyase-like"/>
    <property type="match status" value="4"/>
</dbReference>
<evidence type="ECO:0000313" key="6">
    <source>
        <dbReference type="Proteomes" id="UP000004188"/>
    </source>
</evidence>
<evidence type="ECO:0000259" key="4">
    <source>
        <dbReference type="SMART" id="SM00912"/>
    </source>
</evidence>
<dbReference type="PANTHER" id="PTHR12338:SF8">
    <property type="entry name" value="HEME_HEMOPEXIN-BINDING PROTEIN"/>
    <property type="match status" value="1"/>
</dbReference>
<dbReference type="InterPro" id="IPR013425">
    <property type="entry name" value="Autotrns_rpt"/>
</dbReference>
<evidence type="ECO:0000313" key="5">
    <source>
        <dbReference type="EMBL" id="EDZ63895.1"/>
    </source>
</evidence>
<dbReference type="NCBIfam" id="TIGR02601">
    <property type="entry name" value="autotrns_rpt"/>
    <property type="match status" value="3"/>
</dbReference>
<dbReference type="InterPro" id="IPR041286">
    <property type="entry name" value="MBG_2"/>
</dbReference>
<feature type="domain" description="Filamentous haemagglutinin FhaB/tRNA nuclease CdiA-like TPS" evidence="4">
    <location>
        <begin position="41"/>
        <end position="153"/>
    </location>
</feature>
<dbReference type="InterPro" id="IPR012334">
    <property type="entry name" value="Pectin_lyas_fold"/>
</dbReference>
<dbReference type="InterPro" id="IPR008638">
    <property type="entry name" value="FhaB/CdiA-like_TPS"/>
</dbReference>